<accession>L7LXJ8</accession>
<organism evidence="1">
    <name type="scientific">Rhipicephalus pulchellus</name>
    <name type="common">Yellow backed tick</name>
    <name type="synonym">Dermacentor pulchellus</name>
    <dbReference type="NCBI Taxonomy" id="72859"/>
    <lineage>
        <taxon>Eukaryota</taxon>
        <taxon>Metazoa</taxon>
        <taxon>Ecdysozoa</taxon>
        <taxon>Arthropoda</taxon>
        <taxon>Chelicerata</taxon>
        <taxon>Arachnida</taxon>
        <taxon>Acari</taxon>
        <taxon>Parasitiformes</taxon>
        <taxon>Ixodida</taxon>
        <taxon>Ixodoidea</taxon>
        <taxon>Ixodidae</taxon>
        <taxon>Rhipicephalinae</taxon>
        <taxon>Rhipicephalus</taxon>
        <taxon>Rhipicephalus</taxon>
    </lineage>
</organism>
<sequence length="219" mass="24071">MDSLGCFLPSPSPSASCPVYVYVYIFIQKARRKIIQKNTFRRAESNGRPLAPQRAALATMPQRSKPYSILTASYLYTPFSAGSTRISGEVQTTRQSRRVLCITSEMAQRVPLVAMFGSSTYTLTFGAQSATHSRALAGRAQALILGGEEIVRRALSPEILRLGYRTHARCRGPVCERNALVNRSEVTTVTLVSSRSSSVFLCVRFVRPLCLSSALSVEL</sequence>
<reference evidence="1" key="2">
    <citation type="journal article" date="2015" name="J. Proteomics">
        <title>Sexual differences in the sialomes of the zebra tick, Rhipicephalus pulchellus.</title>
        <authorList>
            <person name="Tan A.W."/>
            <person name="Francischetti I.M."/>
            <person name="Slovak M."/>
            <person name="Kini R.M."/>
            <person name="Ribeiro J.M."/>
        </authorList>
    </citation>
    <scope>NUCLEOTIDE SEQUENCE</scope>
    <source>
        <tissue evidence="1">Salivary gland</tissue>
    </source>
</reference>
<dbReference type="EMBL" id="GACK01009411">
    <property type="protein sequence ID" value="JAA55623.1"/>
    <property type="molecule type" value="mRNA"/>
</dbReference>
<dbReference type="AlphaFoldDB" id="L7LXJ8"/>
<name>L7LXJ8_RHIPC</name>
<protein>
    <submittedName>
        <fullName evidence="1">Uncharacterized protein</fullName>
    </submittedName>
</protein>
<evidence type="ECO:0000313" key="1">
    <source>
        <dbReference type="EMBL" id="JAA55623.1"/>
    </source>
</evidence>
<proteinExistence type="evidence at transcript level"/>
<reference evidence="1" key="1">
    <citation type="submission" date="2012-11" db="EMBL/GenBank/DDBJ databases">
        <authorList>
            <person name="Lucero-Rivera Y.E."/>
            <person name="Tovar-Ramirez D."/>
        </authorList>
    </citation>
    <scope>NUCLEOTIDE SEQUENCE</scope>
    <source>
        <tissue evidence="1">Salivary gland</tissue>
    </source>
</reference>